<protein>
    <submittedName>
        <fullName evidence="1">Uncharacterized protein</fullName>
    </submittedName>
</protein>
<comment type="caution">
    <text evidence="1">The sequence shown here is derived from an EMBL/GenBank/DDBJ whole genome shotgun (WGS) entry which is preliminary data.</text>
</comment>
<evidence type="ECO:0000313" key="1">
    <source>
        <dbReference type="EMBL" id="KAF2896162.1"/>
    </source>
</evidence>
<name>A0A8K0D364_IGNLU</name>
<reference evidence="1" key="1">
    <citation type="submission" date="2019-08" db="EMBL/GenBank/DDBJ databases">
        <title>The genome of the North American firefly Photinus pyralis.</title>
        <authorList>
            <consortium name="Photinus pyralis genome working group"/>
            <person name="Fallon T.R."/>
            <person name="Sander Lower S.E."/>
            <person name="Weng J.-K."/>
        </authorList>
    </citation>
    <scope>NUCLEOTIDE SEQUENCE</scope>
    <source>
        <strain evidence="1">TRF0915ILg1</strain>
        <tissue evidence="1">Whole body</tissue>
    </source>
</reference>
<accession>A0A8K0D364</accession>
<evidence type="ECO:0000313" key="2">
    <source>
        <dbReference type="Proteomes" id="UP000801492"/>
    </source>
</evidence>
<dbReference type="Proteomes" id="UP000801492">
    <property type="component" value="Unassembled WGS sequence"/>
</dbReference>
<feature type="non-terminal residue" evidence="1">
    <location>
        <position position="1"/>
    </location>
</feature>
<dbReference type="EMBL" id="VTPC01005334">
    <property type="protein sequence ID" value="KAF2896162.1"/>
    <property type="molecule type" value="Genomic_DNA"/>
</dbReference>
<sequence>MMNDIDRQVSFLEKEATFEFEDKPQIEKLEKQIQQECRKEKRLFTLTTHAQVEAERAMTVIPSEFFSNPKRQHLT</sequence>
<organism evidence="1 2">
    <name type="scientific">Ignelater luminosus</name>
    <name type="common">Cucubano</name>
    <name type="synonym">Pyrophorus luminosus</name>
    <dbReference type="NCBI Taxonomy" id="2038154"/>
    <lineage>
        <taxon>Eukaryota</taxon>
        <taxon>Metazoa</taxon>
        <taxon>Ecdysozoa</taxon>
        <taxon>Arthropoda</taxon>
        <taxon>Hexapoda</taxon>
        <taxon>Insecta</taxon>
        <taxon>Pterygota</taxon>
        <taxon>Neoptera</taxon>
        <taxon>Endopterygota</taxon>
        <taxon>Coleoptera</taxon>
        <taxon>Polyphaga</taxon>
        <taxon>Elateriformia</taxon>
        <taxon>Elateroidea</taxon>
        <taxon>Elateridae</taxon>
        <taxon>Agrypninae</taxon>
        <taxon>Pyrophorini</taxon>
        <taxon>Ignelater</taxon>
    </lineage>
</organism>
<proteinExistence type="predicted"/>
<keyword evidence="2" id="KW-1185">Reference proteome</keyword>
<gene>
    <name evidence="1" type="ORF">ILUMI_10013</name>
</gene>
<dbReference type="AlphaFoldDB" id="A0A8K0D364"/>